<organism evidence="2">
    <name type="scientific">uncultured Thermomicrobiales bacterium</name>
    <dbReference type="NCBI Taxonomy" id="1645740"/>
    <lineage>
        <taxon>Bacteria</taxon>
        <taxon>Pseudomonadati</taxon>
        <taxon>Thermomicrobiota</taxon>
        <taxon>Thermomicrobia</taxon>
        <taxon>Thermomicrobiales</taxon>
        <taxon>environmental samples</taxon>
    </lineage>
</organism>
<protein>
    <submittedName>
        <fullName evidence="2">Uncharacterized protein</fullName>
    </submittedName>
</protein>
<sequence length="95" mass="10477">DWSDRSRREPPCSVHGPGRPVGRVRRRSRTLGRSCPTAPLRVRATRRVRLRRGRAQVRRSGDGDEAGQPGRDPGSGAATGRRQTRRGSDVGRVVV</sequence>
<feature type="compositionally biased region" description="Basic and acidic residues" evidence="1">
    <location>
        <begin position="1"/>
        <end position="10"/>
    </location>
</feature>
<proteinExistence type="predicted"/>
<dbReference type="EMBL" id="CADCWE010000066">
    <property type="protein sequence ID" value="CAA9532537.1"/>
    <property type="molecule type" value="Genomic_DNA"/>
</dbReference>
<accession>A0A6J4TU47</accession>
<evidence type="ECO:0000256" key="1">
    <source>
        <dbReference type="SAM" id="MobiDB-lite"/>
    </source>
</evidence>
<name>A0A6J4TU47_9BACT</name>
<reference evidence="2" key="1">
    <citation type="submission" date="2020-02" db="EMBL/GenBank/DDBJ databases">
        <authorList>
            <person name="Meier V. D."/>
        </authorList>
    </citation>
    <scope>NUCLEOTIDE SEQUENCE</scope>
    <source>
        <strain evidence="2">AVDCRST_MAG73</strain>
    </source>
</reference>
<dbReference type="AlphaFoldDB" id="A0A6J4TU47"/>
<feature type="non-terminal residue" evidence="2">
    <location>
        <position position="1"/>
    </location>
</feature>
<feature type="non-terminal residue" evidence="2">
    <location>
        <position position="95"/>
    </location>
</feature>
<feature type="region of interest" description="Disordered" evidence="1">
    <location>
        <begin position="1"/>
        <end position="95"/>
    </location>
</feature>
<feature type="compositionally biased region" description="Basic residues" evidence="1">
    <location>
        <begin position="43"/>
        <end position="57"/>
    </location>
</feature>
<gene>
    <name evidence="2" type="ORF">AVDCRST_MAG73-1087</name>
</gene>
<evidence type="ECO:0000313" key="2">
    <source>
        <dbReference type="EMBL" id="CAA9532537.1"/>
    </source>
</evidence>
<feature type="compositionally biased region" description="Low complexity" evidence="1">
    <location>
        <begin position="31"/>
        <end position="42"/>
    </location>
</feature>